<dbReference type="AlphaFoldDB" id="A0A821VZ38"/>
<name>A0A821VZ38_9BILA</name>
<evidence type="ECO:0000313" key="2">
    <source>
        <dbReference type="EMBL" id="CAF5122053.1"/>
    </source>
</evidence>
<dbReference type="EMBL" id="CAJOBR010080444">
    <property type="protein sequence ID" value="CAF5122053.1"/>
    <property type="molecule type" value="Genomic_DNA"/>
</dbReference>
<protein>
    <submittedName>
        <fullName evidence="1">Uncharacterized protein</fullName>
    </submittedName>
</protein>
<evidence type="ECO:0000313" key="3">
    <source>
        <dbReference type="Proteomes" id="UP000663873"/>
    </source>
</evidence>
<reference evidence="1" key="1">
    <citation type="submission" date="2021-02" db="EMBL/GenBank/DDBJ databases">
        <authorList>
            <person name="Nowell W R."/>
        </authorList>
    </citation>
    <scope>NUCLEOTIDE SEQUENCE</scope>
</reference>
<sequence length="46" mass="5086">MNSNLNTDKISSISEQNKDGSLPVLQIDPLTLINSISSFNRVDDNH</sequence>
<dbReference type="Proteomes" id="UP000663848">
    <property type="component" value="Unassembled WGS sequence"/>
</dbReference>
<organism evidence="1 3">
    <name type="scientific">Rotaria socialis</name>
    <dbReference type="NCBI Taxonomy" id="392032"/>
    <lineage>
        <taxon>Eukaryota</taxon>
        <taxon>Metazoa</taxon>
        <taxon>Spiralia</taxon>
        <taxon>Gnathifera</taxon>
        <taxon>Rotifera</taxon>
        <taxon>Eurotatoria</taxon>
        <taxon>Bdelloidea</taxon>
        <taxon>Philodinida</taxon>
        <taxon>Philodinidae</taxon>
        <taxon>Rotaria</taxon>
    </lineage>
</organism>
<evidence type="ECO:0000313" key="1">
    <source>
        <dbReference type="EMBL" id="CAF4916786.1"/>
    </source>
</evidence>
<proteinExistence type="predicted"/>
<feature type="non-terminal residue" evidence="1">
    <location>
        <position position="46"/>
    </location>
</feature>
<dbReference type="Proteomes" id="UP000663873">
    <property type="component" value="Unassembled WGS sequence"/>
</dbReference>
<gene>
    <name evidence="2" type="ORF">QYT958_LOCUS46121</name>
    <name evidence="1" type="ORF">UJA718_LOCUS46226</name>
</gene>
<accession>A0A821VZ38</accession>
<comment type="caution">
    <text evidence="1">The sequence shown here is derived from an EMBL/GenBank/DDBJ whole genome shotgun (WGS) entry which is preliminary data.</text>
</comment>
<keyword evidence="3" id="KW-1185">Reference proteome</keyword>
<dbReference type="EMBL" id="CAJOBP010081649">
    <property type="protein sequence ID" value="CAF4916786.1"/>
    <property type="molecule type" value="Genomic_DNA"/>
</dbReference>